<dbReference type="AlphaFoldDB" id="A0A1S8DEA5"/>
<dbReference type="Proteomes" id="UP000242847">
    <property type="component" value="Unassembled WGS sequence"/>
</dbReference>
<feature type="domain" description="HTH merR-type" evidence="1">
    <location>
        <begin position="17"/>
        <end position="66"/>
    </location>
</feature>
<dbReference type="Gene3D" id="1.10.1660.10">
    <property type="match status" value="1"/>
</dbReference>
<sequence>MSTAVLSRNEDSCVYISAKEASMRLGVSQNTLRHWRYTGLRDDLLPYKSRIDRRVVYKEDDVENFKKHYLFQ</sequence>
<proteinExistence type="predicted"/>
<comment type="caution">
    <text evidence="2">The sequence shown here is derived from an EMBL/GenBank/DDBJ whole genome shotgun (WGS) entry which is preliminary data.</text>
</comment>
<organism evidence="2 3">
    <name type="scientific">Halopseudomonas pachastrellae</name>
    <dbReference type="NCBI Taxonomy" id="254161"/>
    <lineage>
        <taxon>Bacteria</taxon>
        <taxon>Pseudomonadati</taxon>
        <taxon>Pseudomonadota</taxon>
        <taxon>Gammaproteobacteria</taxon>
        <taxon>Pseudomonadales</taxon>
        <taxon>Pseudomonadaceae</taxon>
        <taxon>Halopseudomonas</taxon>
    </lineage>
</organism>
<accession>A0A1S8DEA5</accession>
<dbReference type="RefSeq" id="WP_083727840.1">
    <property type="nucleotide sequence ID" value="NZ_FOUD01000023.1"/>
</dbReference>
<reference evidence="2 3" key="1">
    <citation type="submission" date="2017-01" db="EMBL/GenBank/DDBJ databases">
        <title>Draft genome sequence of Pseudomonas pachastrellae type strain CCUG 46540T from a deep sea.</title>
        <authorList>
            <person name="Gomila M."/>
            <person name="Mulet M."/>
            <person name="Lalucat J."/>
            <person name="Garcia-Valdes E."/>
        </authorList>
    </citation>
    <scope>NUCLEOTIDE SEQUENCE [LARGE SCALE GENOMIC DNA]</scope>
    <source>
        <strain evidence="2 3">CCUG 46540</strain>
    </source>
</reference>
<dbReference type="InterPro" id="IPR000551">
    <property type="entry name" value="MerR-type_HTH_dom"/>
</dbReference>
<evidence type="ECO:0000313" key="2">
    <source>
        <dbReference type="EMBL" id="ONM43713.1"/>
    </source>
</evidence>
<dbReference type="OrthoDB" id="6911366at2"/>
<name>A0A1S8DEA5_9GAMM</name>
<evidence type="ECO:0000259" key="1">
    <source>
        <dbReference type="Pfam" id="PF13411"/>
    </source>
</evidence>
<gene>
    <name evidence="2" type="ORF">BXT89_11625</name>
</gene>
<dbReference type="SUPFAM" id="SSF46955">
    <property type="entry name" value="Putative DNA-binding domain"/>
    <property type="match status" value="1"/>
</dbReference>
<keyword evidence="3" id="KW-1185">Reference proteome</keyword>
<dbReference type="EMBL" id="MUBC01000023">
    <property type="protein sequence ID" value="ONM43713.1"/>
    <property type="molecule type" value="Genomic_DNA"/>
</dbReference>
<dbReference type="Pfam" id="PF13411">
    <property type="entry name" value="MerR_1"/>
    <property type="match status" value="1"/>
</dbReference>
<evidence type="ECO:0000313" key="3">
    <source>
        <dbReference type="Proteomes" id="UP000242847"/>
    </source>
</evidence>
<dbReference type="InterPro" id="IPR009061">
    <property type="entry name" value="DNA-bd_dom_put_sf"/>
</dbReference>
<protein>
    <recommendedName>
        <fullName evidence="1">HTH merR-type domain-containing protein</fullName>
    </recommendedName>
</protein>